<evidence type="ECO:0008006" key="3">
    <source>
        <dbReference type="Google" id="ProtNLM"/>
    </source>
</evidence>
<feature type="coiled-coil region" evidence="1">
    <location>
        <begin position="28"/>
        <end position="67"/>
    </location>
</feature>
<dbReference type="Gene3D" id="2.60.40.10">
    <property type="entry name" value="Immunoglobulins"/>
    <property type="match status" value="1"/>
</dbReference>
<dbReference type="AlphaFoldDB" id="A0A382AUX2"/>
<evidence type="ECO:0000256" key="1">
    <source>
        <dbReference type="SAM" id="Coils"/>
    </source>
</evidence>
<dbReference type="InterPro" id="IPR013783">
    <property type="entry name" value="Ig-like_fold"/>
</dbReference>
<reference evidence="2" key="1">
    <citation type="submission" date="2018-05" db="EMBL/GenBank/DDBJ databases">
        <authorList>
            <person name="Lanie J.A."/>
            <person name="Ng W.-L."/>
            <person name="Kazmierczak K.M."/>
            <person name="Andrzejewski T.M."/>
            <person name="Davidsen T.M."/>
            <person name="Wayne K.J."/>
            <person name="Tettelin H."/>
            <person name="Glass J.I."/>
            <person name="Rusch D."/>
            <person name="Podicherti R."/>
            <person name="Tsui H.-C.T."/>
            <person name="Winkler M.E."/>
        </authorList>
    </citation>
    <scope>NUCLEOTIDE SEQUENCE</scope>
</reference>
<proteinExistence type="predicted"/>
<dbReference type="Pfam" id="PF22352">
    <property type="entry name" value="K319L-like_PKD"/>
    <property type="match status" value="1"/>
</dbReference>
<gene>
    <name evidence="2" type="ORF">METZ01_LOCUS157631</name>
</gene>
<evidence type="ECO:0000313" key="2">
    <source>
        <dbReference type="EMBL" id="SVB04777.1"/>
    </source>
</evidence>
<organism evidence="2">
    <name type="scientific">marine metagenome</name>
    <dbReference type="NCBI Taxonomy" id="408172"/>
    <lineage>
        <taxon>unclassified sequences</taxon>
        <taxon>metagenomes</taxon>
        <taxon>ecological metagenomes</taxon>
    </lineage>
</organism>
<accession>A0A382AUX2</accession>
<dbReference type="InterPro" id="IPR035986">
    <property type="entry name" value="PKD_dom_sf"/>
</dbReference>
<dbReference type="CDD" id="cd00146">
    <property type="entry name" value="PKD"/>
    <property type="match status" value="1"/>
</dbReference>
<dbReference type="SUPFAM" id="SSF49299">
    <property type="entry name" value="PKD domain"/>
    <property type="match status" value="1"/>
</dbReference>
<sequence>MNNLTSTAVIIALFVLMVFARQGELSNIEDERQANIVARQEAEAQEMEDAEARAQAYRKEAEKYKDAVDHDSDPKTITYPVVLDASKSRDPDQGDKLTFSWVQTAGEVVELSSTKGQVVTFAAPSGQYTFEVTATDDYGVSTSVAKTVKIGAEPNASPVVILEVRKGR</sequence>
<protein>
    <recommendedName>
        <fullName evidence="3">PKD domain-containing protein</fullName>
    </recommendedName>
</protein>
<keyword evidence="1" id="KW-0175">Coiled coil</keyword>
<name>A0A382AUX2_9ZZZZ</name>
<dbReference type="EMBL" id="UINC01026757">
    <property type="protein sequence ID" value="SVB04777.1"/>
    <property type="molecule type" value="Genomic_DNA"/>
</dbReference>